<feature type="domain" description="Tyrosinase copper-binding" evidence="8">
    <location>
        <begin position="297"/>
        <end position="308"/>
    </location>
</feature>
<reference evidence="9" key="1">
    <citation type="submission" date="2021-12" db="EMBL/GenBank/DDBJ databases">
        <title>Convergent genome expansion in fungi linked to evolution of root-endophyte symbiosis.</title>
        <authorList>
            <consortium name="DOE Joint Genome Institute"/>
            <person name="Ke Y.-H."/>
            <person name="Bonito G."/>
            <person name="Liao H.-L."/>
            <person name="Looney B."/>
            <person name="Rojas-Flechas A."/>
            <person name="Nash J."/>
            <person name="Hameed K."/>
            <person name="Schadt C."/>
            <person name="Martin F."/>
            <person name="Crous P.W."/>
            <person name="Miettinen O."/>
            <person name="Magnuson J.K."/>
            <person name="Labbe J."/>
            <person name="Jacobson D."/>
            <person name="Doktycz M.J."/>
            <person name="Veneault-Fourrey C."/>
            <person name="Kuo A."/>
            <person name="Mondo S."/>
            <person name="Calhoun S."/>
            <person name="Riley R."/>
            <person name="Ohm R."/>
            <person name="LaButti K."/>
            <person name="Andreopoulos B."/>
            <person name="Pangilinan J."/>
            <person name="Nolan M."/>
            <person name="Tritt A."/>
            <person name="Clum A."/>
            <person name="Lipzen A."/>
            <person name="Daum C."/>
            <person name="Barry K."/>
            <person name="Grigoriev I.V."/>
            <person name="Vilgalys R."/>
        </authorList>
    </citation>
    <scope>NUCLEOTIDE SEQUENCE</scope>
    <source>
        <strain evidence="9">PMI_201</strain>
    </source>
</reference>
<dbReference type="GeneID" id="70242140"/>
<keyword evidence="6" id="KW-0732">Signal</keyword>
<keyword evidence="3" id="KW-0560">Oxidoreductase</keyword>
<feature type="region of interest" description="Disordered" evidence="5">
    <location>
        <begin position="515"/>
        <end position="535"/>
    </location>
</feature>
<evidence type="ECO:0000256" key="3">
    <source>
        <dbReference type="ARBA" id="ARBA00023002"/>
    </source>
</evidence>
<comment type="caution">
    <text evidence="9">The sequence shown here is derived from an EMBL/GenBank/DDBJ whole genome shotgun (WGS) entry which is preliminary data.</text>
</comment>
<dbReference type="Pfam" id="PF18132">
    <property type="entry name" value="Tyrosinase_C"/>
    <property type="match status" value="1"/>
</dbReference>
<dbReference type="GO" id="GO:0004497">
    <property type="term" value="F:monooxygenase activity"/>
    <property type="evidence" value="ECO:0007669"/>
    <property type="project" value="UniProtKB-KW"/>
</dbReference>
<dbReference type="EMBL" id="JAJTJA010000011">
    <property type="protein sequence ID" value="KAH8692093.1"/>
    <property type="molecule type" value="Genomic_DNA"/>
</dbReference>
<keyword evidence="4" id="KW-0503">Monooxygenase</keyword>
<evidence type="ECO:0000256" key="2">
    <source>
        <dbReference type="ARBA" id="ARBA00022723"/>
    </source>
</evidence>
<feature type="domain" description="Tyrosinase copper-binding" evidence="7">
    <location>
        <begin position="103"/>
        <end position="120"/>
    </location>
</feature>
<dbReference type="AlphaFoldDB" id="A0AAD4KK35"/>
<sequence length="637" mass="70367">MLKTSLFSLASLSVLSRTANGYGVTGVSAGVNPDTGERPSRIDLRNLQSAGPAFDLFVQALAQFQSDDQSDLVSYYEVAGIHGYPYRSWDNVDGQYQTGYCSHGSPIFPTWHRPYLSLFEQRIWSYAQDIANSYPDDQRQSYVDAATTLRVPYWDWAVNPNLPESTTYQKIAINSPTGQQTIDNPLYSYKFHPLPLGTDIPNNDPLAKYQETVRSPDPNTGVTRIDNVNSGMSSNSAWLKSSTYQLLSSETNYTIFSNNVLTDRGDNYNNLESIHDGVHALVGDGGHMTYFSMAAFDPIFWMHHASIDRIFALWEVLNPDSYVEPMADAYGTFVIPAGGIEDVNTPLYPFHRSDDPNDWWTSVSSRSTRDFGYTYPEIQDWGVDQATLQNNVRTAINNLYNAPARMASTSRKQKRGAFDGVKGLVDVPGSGKSMATNAVAGKMTESDFDSLGVNNLARNWAINVAVDKHALGGNPFQIHFFYGQPDASIKPSDYYHAENLIGTYRIFAGANNTHSLQLSPNQQHRSLSSDGDTPTLSAGQISLSPLLARAIANGILPDETLGPEHVVPTLSDNLNWRITDSAGQEVPVADLADQGKLRVGVVSREVDPIVQGEEHRFPRYGEWVQWENATKGKSGAV</sequence>
<feature type="chain" id="PRO_5041942474" evidence="6">
    <location>
        <begin position="22"/>
        <end position="637"/>
    </location>
</feature>
<keyword evidence="2" id="KW-0479">Metal-binding</keyword>
<dbReference type="Gene3D" id="1.10.1280.10">
    <property type="entry name" value="Di-copper center containing domain from catechol oxidase"/>
    <property type="match status" value="1"/>
</dbReference>
<evidence type="ECO:0000256" key="5">
    <source>
        <dbReference type="SAM" id="MobiDB-lite"/>
    </source>
</evidence>
<dbReference type="PROSITE" id="PS00498">
    <property type="entry name" value="TYROSINASE_2"/>
    <property type="match status" value="1"/>
</dbReference>
<evidence type="ECO:0000256" key="4">
    <source>
        <dbReference type="ARBA" id="ARBA00023033"/>
    </source>
</evidence>
<feature type="signal peptide" evidence="6">
    <location>
        <begin position="1"/>
        <end position="21"/>
    </location>
</feature>
<accession>A0AAD4KK35</accession>
<name>A0AAD4KK35_9EURO</name>
<dbReference type="InterPro" id="IPR008922">
    <property type="entry name" value="Di-copper_centre_dom_sf"/>
</dbReference>
<protein>
    <submittedName>
        <fullName evidence="9">Tyrosinase</fullName>
    </submittedName>
</protein>
<dbReference type="PRINTS" id="PR00092">
    <property type="entry name" value="TYROSINASE"/>
</dbReference>
<gene>
    <name evidence="9" type="ORF">BGW36DRAFT_303192</name>
</gene>
<dbReference type="InterPro" id="IPR050316">
    <property type="entry name" value="Tyrosinase/Hemocyanin"/>
</dbReference>
<keyword evidence="10" id="KW-1185">Reference proteome</keyword>
<dbReference type="Proteomes" id="UP001201262">
    <property type="component" value="Unassembled WGS sequence"/>
</dbReference>
<dbReference type="PROSITE" id="PS00497">
    <property type="entry name" value="TYROSINASE_1"/>
    <property type="match status" value="1"/>
</dbReference>
<proteinExistence type="predicted"/>
<evidence type="ECO:0000256" key="6">
    <source>
        <dbReference type="SAM" id="SignalP"/>
    </source>
</evidence>
<evidence type="ECO:0000259" key="7">
    <source>
        <dbReference type="PROSITE" id="PS00497"/>
    </source>
</evidence>
<dbReference type="GO" id="GO:0046872">
    <property type="term" value="F:metal ion binding"/>
    <property type="evidence" value="ECO:0007669"/>
    <property type="project" value="UniProtKB-KW"/>
</dbReference>
<evidence type="ECO:0000313" key="9">
    <source>
        <dbReference type="EMBL" id="KAH8692093.1"/>
    </source>
</evidence>
<dbReference type="PANTHER" id="PTHR11474">
    <property type="entry name" value="TYROSINASE FAMILY MEMBER"/>
    <property type="match status" value="1"/>
</dbReference>
<dbReference type="RefSeq" id="XP_046068090.1">
    <property type="nucleotide sequence ID" value="XM_046211853.1"/>
</dbReference>
<dbReference type="InterPro" id="IPR002227">
    <property type="entry name" value="Tyrosinase_Cu-bd"/>
</dbReference>
<evidence type="ECO:0000259" key="8">
    <source>
        <dbReference type="PROSITE" id="PS00498"/>
    </source>
</evidence>
<evidence type="ECO:0000313" key="10">
    <source>
        <dbReference type="Proteomes" id="UP001201262"/>
    </source>
</evidence>
<dbReference type="InterPro" id="IPR041640">
    <property type="entry name" value="Tyrosinase_C"/>
</dbReference>
<evidence type="ECO:0000256" key="1">
    <source>
        <dbReference type="ARBA" id="ARBA00001973"/>
    </source>
</evidence>
<organism evidence="9 10">
    <name type="scientific">Talaromyces proteolyticus</name>
    <dbReference type="NCBI Taxonomy" id="1131652"/>
    <lineage>
        <taxon>Eukaryota</taxon>
        <taxon>Fungi</taxon>
        <taxon>Dikarya</taxon>
        <taxon>Ascomycota</taxon>
        <taxon>Pezizomycotina</taxon>
        <taxon>Eurotiomycetes</taxon>
        <taxon>Eurotiomycetidae</taxon>
        <taxon>Eurotiales</taxon>
        <taxon>Trichocomaceae</taxon>
        <taxon>Talaromyces</taxon>
        <taxon>Talaromyces sect. Bacilispori</taxon>
    </lineage>
</organism>
<dbReference type="Pfam" id="PF00264">
    <property type="entry name" value="Tyrosinase"/>
    <property type="match status" value="1"/>
</dbReference>
<dbReference type="SUPFAM" id="SSF48056">
    <property type="entry name" value="Di-copper centre-containing domain"/>
    <property type="match status" value="1"/>
</dbReference>
<dbReference type="PANTHER" id="PTHR11474:SF131">
    <property type="entry name" value="TYROSINASE COPPER-BINDING DOMAIN-CONTAINING PROTEIN"/>
    <property type="match status" value="1"/>
</dbReference>
<comment type="cofactor">
    <cofactor evidence="1">
        <name>Cu(2+)</name>
        <dbReference type="ChEBI" id="CHEBI:29036"/>
    </cofactor>
</comment>
<dbReference type="Gene3D" id="2.60.310.20">
    <property type="match status" value="1"/>
</dbReference>